<reference evidence="1 2" key="1">
    <citation type="submission" date="2024-05" db="EMBL/GenBank/DDBJ databases">
        <authorList>
            <consortium name="Candidatus Magnetaquicoccaceae bacterium FCR-1 genome sequencing consortium"/>
            <person name="Shimoshige H."/>
            <person name="Shimamura S."/>
            <person name="Taoka A."/>
            <person name="Kobayashi H."/>
            <person name="Maekawa T."/>
        </authorList>
    </citation>
    <scope>NUCLEOTIDE SEQUENCE [LARGE SCALE GENOMIC DNA]</scope>
    <source>
        <strain evidence="1 2">FCR-1</strain>
    </source>
</reference>
<dbReference type="Proteomes" id="UP001628193">
    <property type="component" value="Unassembled WGS sequence"/>
</dbReference>
<evidence type="ECO:0000313" key="1">
    <source>
        <dbReference type="EMBL" id="GAB0058821.1"/>
    </source>
</evidence>
<reference evidence="1 2" key="2">
    <citation type="submission" date="2024-09" db="EMBL/GenBank/DDBJ databases">
        <title>Draft genome sequence of Candidatus Magnetaquicoccaceae bacterium FCR-1.</title>
        <authorList>
            <person name="Shimoshige H."/>
            <person name="Shimamura S."/>
            <person name="Taoka A."/>
            <person name="Kobayashi H."/>
            <person name="Maekawa T."/>
        </authorList>
    </citation>
    <scope>NUCLEOTIDE SEQUENCE [LARGE SCALE GENOMIC DNA]</scope>
    <source>
        <strain evidence="1 2">FCR-1</strain>
    </source>
</reference>
<organism evidence="1 2">
    <name type="scientific">Candidatus Magnetaquiglobus chichijimensis</name>
    <dbReference type="NCBI Taxonomy" id="3141448"/>
    <lineage>
        <taxon>Bacteria</taxon>
        <taxon>Pseudomonadati</taxon>
        <taxon>Pseudomonadota</taxon>
        <taxon>Magnetococcia</taxon>
        <taxon>Magnetococcales</taxon>
        <taxon>Candidatus Magnetaquicoccaceae</taxon>
        <taxon>Candidatus Magnetaquiglobus</taxon>
    </lineage>
</organism>
<sequence length="74" mass="8117">MLLLRFLLAIAAGYLIYRLVRRFIAPANDTLNAPPAGSGSKLVRCERCATLIPPENALVRGDHLFCSEQCRTAS</sequence>
<dbReference type="InterPro" id="IPR049708">
    <property type="entry name" value="PP0621-like"/>
</dbReference>
<dbReference type="EMBL" id="BAAFGK010000005">
    <property type="protein sequence ID" value="GAB0058821.1"/>
    <property type="molecule type" value="Genomic_DNA"/>
</dbReference>
<comment type="caution">
    <text evidence="1">The sequence shown here is derived from an EMBL/GenBank/DDBJ whole genome shotgun (WGS) entry which is preliminary data.</text>
</comment>
<proteinExistence type="predicted"/>
<evidence type="ECO:0000313" key="2">
    <source>
        <dbReference type="Proteomes" id="UP001628193"/>
    </source>
</evidence>
<gene>
    <name evidence="1" type="ORF">SIID45300_03178</name>
</gene>
<dbReference type="RefSeq" id="WP_420906542.1">
    <property type="nucleotide sequence ID" value="NZ_BAAFGK010000005.1"/>
</dbReference>
<evidence type="ECO:0008006" key="3">
    <source>
        <dbReference type="Google" id="ProtNLM"/>
    </source>
</evidence>
<dbReference type="NCBIfam" id="NF041023">
    <property type="entry name" value="PP0621_fam"/>
    <property type="match status" value="1"/>
</dbReference>
<name>A0ABQ0CD62_9PROT</name>
<keyword evidence="2" id="KW-1185">Reference proteome</keyword>
<dbReference type="Gene3D" id="2.30.170.10">
    <property type="match status" value="1"/>
</dbReference>
<accession>A0ABQ0CD62</accession>
<protein>
    <recommendedName>
        <fullName evidence="3">Prokaryotic metallothionein</fullName>
    </recommendedName>
</protein>